<dbReference type="HAMAP" id="MF_00181">
    <property type="entry name" value="Cytosol_peptidase_M17"/>
    <property type="match status" value="1"/>
</dbReference>
<accession>A0A6J7KGX0</accession>
<dbReference type="SUPFAM" id="SSF53187">
    <property type="entry name" value="Zn-dependent exopeptidases"/>
    <property type="match status" value="1"/>
</dbReference>
<gene>
    <name evidence="8" type="ORF">UFOPK3837_00712</name>
</gene>
<protein>
    <recommendedName>
        <fullName evidence="3">leucyl aminopeptidase</fullName>
        <ecNumber evidence="3">3.4.11.1</ecNumber>
    </recommendedName>
</protein>
<proteinExistence type="inferred from homology"/>
<evidence type="ECO:0000313" key="8">
    <source>
        <dbReference type="EMBL" id="CAB4955508.1"/>
    </source>
</evidence>
<comment type="catalytic activity">
    <reaction evidence="1">
        <text>Release of an N-terminal amino acid, Xaa-|-Yaa-, in which Xaa is preferably Leu, but may be other amino acids including Pro although not Arg or Lys, and Yaa may be Pro. Amino acid amides and methyl esters are also readily hydrolyzed, but rates on arylamides are exceedingly low.</text>
        <dbReference type="EC" id="3.4.11.1"/>
    </reaction>
</comment>
<dbReference type="GO" id="GO:0070006">
    <property type="term" value="F:metalloaminopeptidase activity"/>
    <property type="evidence" value="ECO:0007669"/>
    <property type="project" value="InterPro"/>
</dbReference>
<evidence type="ECO:0000256" key="4">
    <source>
        <dbReference type="ARBA" id="ARBA00022438"/>
    </source>
</evidence>
<dbReference type="AlphaFoldDB" id="A0A6J7KGX0"/>
<dbReference type="CDD" id="cd00433">
    <property type="entry name" value="Peptidase_M17"/>
    <property type="match status" value="1"/>
</dbReference>
<reference evidence="8" key="1">
    <citation type="submission" date="2020-05" db="EMBL/GenBank/DDBJ databases">
        <authorList>
            <person name="Chiriac C."/>
            <person name="Salcher M."/>
            <person name="Ghai R."/>
            <person name="Kavagutti S V."/>
        </authorList>
    </citation>
    <scope>NUCLEOTIDE SEQUENCE</scope>
</reference>
<dbReference type="GO" id="GO:0030145">
    <property type="term" value="F:manganese ion binding"/>
    <property type="evidence" value="ECO:0007669"/>
    <property type="project" value="InterPro"/>
</dbReference>
<dbReference type="PANTHER" id="PTHR11963">
    <property type="entry name" value="LEUCINE AMINOPEPTIDASE-RELATED"/>
    <property type="match status" value="1"/>
</dbReference>
<keyword evidence="4" id="KW-0031">Aminopeptidase</keyword>
<dbReference type="InterPro" id="IPR023042">
    <property type="entry name" value="Peptidase_M17_leu_NH2_pept"/>
</dbReference>
<comment type="similarity">
    <text evidence="2">Belongs to the peptidase M17 family.</text>
</comment>
<keyword evidence="6" id="KW-0378">Hydrolase</keyword>
<dbReference type="InterPro" id="IPR000819">
    <property type="entry name" value="Peptidase_M17_C"/>
</dbReference>
<dbReference type="Gene3D" id="3.40.630.10">
    <property type="entry name" value="Zn peptidases"/>
    <property type="match status" value="1"/>
</dbReference>
<dbReference type="GO" id="GO:0006508">
    <property type="term" value="P:proteolysis"/>
    <property type="evidence" value="ECO:0007669"/>
    <property type="project" value="UniProtKB-KW"/>
</dbReference>
<evidence type="ECO:0000256" key="6">
    <source>
        <dbReference type="ARBA" id="ARBA00022801"/>
    </source>
</evidence>
<dbReference type="SUPFAM" id="SSF52949">
    <property type="entry name" value="Macro domain-like"/>
    <property type="match status" value="1"/>
</dbReference>
<name>A0A6J7KGX0_9ZZZZ</name>
<evidence type="ECO:0000256" key="5">
    <source>
        <dbReference type="ARBA" id="ARBA00022670"/>
    </source>
</evidence>
<organism evidence="8">
    <name type="scientific">freshwater metagenome</name>
    <dbReference type="NCBI Taxonomy" id="449393"/>
    <lineage>
        <taxon>unclassified sequences</taxon>
        <taxon>metagenomes</taxon>
        <taxon>ecological metagenomes</taxon>
    </lineage>
</organism>
<feature type="domain" description="Cytosol aminopeptidase" evidence="7">
    <location>
        <begin position="332"/>
        <end position="339"/>
    </location>
</feature>
<dbReference type="EC" id="3.4.11.1" evidence="3"/>
<dbReference type="PANTHER" id="PTHR11963:SF23">
    <property type="entry name" value="CYTOSOL AMINOPEPTIDASE"/>
    <property type="match status" value="1"/>
</dbReference>
<dbReference type="PROSITE" id="PS00631">
    <property type="entry name" value="CYTOSOL_AP"/>
    <property type="match status" value="1"/>
</dbReference>
<evidence type="ECO:0000259" key="7">
    <source>
        <dbReference type="PROSITE" id="PS00631"/>
    </source>
</evidence>
<dbReference type="Pfam" id="PF00883">
    <property type="entry name" value="Peptidase_M17"/>
    <property type="match status" value="1"/>
</dbReference>
<evidence type="ECO:0000256" key="1">
    <source>
        <dbReference type="ARBA" id="ARBA00000135"/>
    </source>
</evidence>
<dbReference type="InterPro" id="IPR011356">
    <property type="entry name" value="Leucine_aapep/pepB"/>
</dbReference>
<dbReference type="InterPro" id="IPR043472">
    <property type="entry name" value="Macro_dom-like"/>
</dbReference>
<dbReference type="InterPro" id="IPR008283">
    <property type="entry name" value="Peptidase_M17_N"/>
</dbReference>
<evidence type="ECO:0000256" key="3">
    <source>
        <dbReference type="ARBA" id="ARBA00012565"/>
    </source>
</evidence>
<dbReference type="Gene3D" id="3.40.220.10">
    <property type="entry name" value="Leucine Aminopeptidase, subunit E, domain 1"/>
    <property type="match status" value="1"/>
</dbReference>
<dbReference type="Pfam" id="PF02789">
    <property type="entry name" value="Peptidase_M17_N"/>
    <property type="match status" value="1"/>
</dbReference>
<dbReference type="GO" id="GO:0005737">
    <property type="term" value="C:cytoplasm"/>
    <property type="evidence" value="ECO:0007669"/>
    <property type="project" value="InterPro"/>
</dbReference>
<dbReference type="EMBL" id="CAFBNO010000027">
    <property type="protein sequence ID" value="CAB4955508.1"/>
    <property type="molecule type" value="Genomic_DNA"/>
</dbReference>
<evidence type="ECO:0000256" key="2">
    <source>
        <dbReference type="ARBA" id="ARBA00009528"/>
    </source>
</evidence>
<sequence>MTSPKLNIATKFSSFSNGVAYVVGVVAKGEKVILADTAVEVSTIEQLDLSLLGAKSSLESVTRLAAPNGAVYLLIGLGTAELDSTALRSLAGAASRNLAEFKEIVFGLPTDSKEQTAAILEGSLLGSYQFGAYRSLNKLAPVQLAKITVISAHKPTPATLARAEILSESTSAIRDLVNSPANDIYPQSLAAAVQKLARGTGVTVEIWDEKRLAAEGFGGIIAVGKGSSRPPRMVRIDYKPKNAKAHLAFVGKGITFDSGGLQIKPATSMIGMKYDMTGAATVANAAIAIAKLQLPVRVTAWMCIAENLVSGTSTRPSDVIKIRNGKTVEVINTDAEGRLVLADGLSIASEAKPDLIVDVATLTGASSIALGHRYTGLMGHGLGVEKAKAAAEAAGELVWHMPLPADLRVSLNSDIADIANAKFGAKGGMLLGGLFLQEFIGKKAKGNDPIDWAHLDIAPSANNDQAPWGYNAKGPTGVMLRTLVSLAESYC</sequence>
<dbReference type="NCBIfam" id="NF002073">
    <property type="entry name" value="PRK00913.1-2"/>
    <property type="match status" value="1"/>
</dbReference>
<dbReference type="PRINTS" id="PR00481">
    <property type="entry name" value="LAMNOPPTDASE"/>
</dbReference>
<keyword evidence="5" id="KW-0645">Protease</keyword>